<dbReference type="EMBL" id="WPNZ01000012">
    <property type="protein sequence ID" value="MVO87419.1"/>
    <property type="molecule type" value="Genomic_DNA"/>
</dbReference>
<evidence type="ECO:0000313" key="2">
    <source>
        <dbReference type="Proteomes" id="UP000483802"/>
    </source>
</evidence>
<keyword evidence="2" id="KW-1185">Reference proteome</keyword>
<evidence type="ECO:0000313" key="1">
    <source>
        <dbReference type="EMBL" id="MVO87419.1"/>
    </source>
</evidence>
<accession>A0A6L6X196</accession>
<evidence type="ECO:0008006" key="3">
    <source>
        <dbReference type="Google" id="ProtNLM"/>
    </source>
</evidence>
<proteinExistence type="predicted"/>
<dbReference type="AlphaFoldDB" id="A0A6L6X196"/>
<name>A0A6L6X196_9ACTN</name>
<comment type="caution">
    <text evidence="1">The sequence shown here is derived from an EMBL/GenBank/DDBJ whole genome shotgun (WGS) entry which is preliminary data.</text>
</comment>
<dbReference type="RefSeq" id="WP_157167047.1">
    <property type="nucleotide sequence ID" value="NZ_WPNZ01000012.1"/>
</dbReference>
<gene>
    <name evidence="1" type="ORF">GPA10_22310</name>
</gene>
<sequence>MALFSDYIEIRRSPLIADAYGHHRDWDTYTVVWSGLGAGVPYLRSHKAETPVRETTTNKATIYLPGNIAVDSSDQVAFQDKLWTPEGEPWKWKLGSRQYTMIHVRGVTK</sequence>
<dbReference type="Proteomes" id="UP000483802">
    <property type="component" value="Unassembled WGS sequence"/>
</dbReference>
<organism evidence="1 2">
    <name type="scientific">Streptomyces typhae</name>
    <dbReference type="NCBI Taxonomy" id="2681492"/>
    <lineage>
        <taxon>Bacteria</taxon>
        <taxon>Bacillati</taxon>
        <taxon>Actinomycetota</taxon>
        <taxon>Actinomycetes</taxon>
        <taxon>Kitasatosporales</taxon>
        <taxon>Streptomycetaceae</taxon>
        <taxon>Streptomyces</taxon>
    </lineage>
</organism>
<reference evidence="1 2" key="1">
    <citation type="submission" date="2019-11" db="EMBL/GenBank/DDBJ databases">
        <title>Streptomyces typhae sp. nov., a novel endophytic actinomycete isolated from the root of cattail pollen (Typha angustifolia L.).</title>
        <authorList>
            <person name="Peng C."/>
        </authorList>
    </citation>
    <scope>NUCLEOTIDE SEQUENCE [LARGE SCALE GENOMIC DNA]</scope>
    <source>
        <strain evidence="2">p1417</strain>
    </source>
</reference>
<protein>
    <recommendedName>
        <fullName evidence="3">Head-to-tail stopper</fullName>
    </recommendedName>
</protein>